<proteinExistence type="inferred from homology"/>
<dbReference type="PRINTS" id="PR00301">
    <property type="entry name" value="HEATSHOCK70"/>
</dbReference>
<dbReference type="SUPFAM" id="SSF53067">
    <property type="entry name" value="Actin-like ATPase domain"/>
    <property type="match status" value="2"/>
</dbReference>
<dbReference type="InterPro" id="IPR013126">
    <property type="entry name" value="Hsp_70_fam"/>
</dbReference>
<dbReference type="RefSeq" id="WP_146798604.1">
    <property type="nucleotide sequence ID" value="NZ_VOLP01000006.1"/>
</dbReference>
<gene>
    <name evidence="4" type="ORF">ESZ26_05130</name>
    <name evidence="5" type="ORF">ESZ27_02710</name>
</gene>
<dbReference type="Pfam" id="PF00012">
    <property type="entry name" value="HSP70"/>
    <property type="match status" value="1"/>
</dbReference>
<organism evidence="5 7">
    <name type="scientific">Colwellia hornerae</name>
    <dbReference type="NCBI Taxonomy" id="89402"/>
    <lineage>
        <taxon>Bacteria</taxon>
        <taxon>Pseudomonadati</taxon>
        <taxon>Pseudomonadota</taxon>
        <taxon>Gammaproteobacteria</taxon>
        <taxon>Alteromonadales</taxon>
        <taxon>Colwelliaceae</taxon>
        <taxon>Colwellia</taxon>
    </lineage>
</organism>
<reference evidence="5 7" key="1">
    <citation type="submission" date="2019-07" db="EMBL/GenBank/DDBJ databases">
        <title>Genomes of sea-ice associated Colwellia species.</title>
        <authorList>
            <person name="Bowman J.P."/>
        </authorList>
    </citation>
    <scope>NUCLEOTIDE SEQUENCE [LARGE SCALE GENOMIC DNA]</scope>
    <source>
        <strain evidence="4 6">ACAM 607</strain>
        <strain evidence="5 7">IC036</strain>
    </source>
</reference>
<evidence type="ECO:0000256" key="2">
    <source>
        <dbReference type="ARBA" id="ARBA00022840"/>
    </source>
</evidence>
<keyword evidence="1 3" id="KW-0547">Nucleotide-binding</keyword>
<comment type="similarity">
    <text evidence="3">Belongs to the heat shock protein 70 family.</text>
</comment>
<name>A0A5C6QRC0_9GAMM</name>
<dbReference type="EMBL" id="VOLR01000005">
    <property type="protein sequence ID" value="TWX61995.1"/>
    <property type="molecule type" value="Genomic_DNA"/>
</dbReference>
<evidence type="ECO:0000256" key="3">
    <source>
        <dbReference type="RuleBase" id="RU003322"/>
    </source>
</evidence>
<dbReference type="PANTHER" id="PTHR19375">
    <property type="entry name" value="HEAT SHOCK PROTEIN 70KDA"/>
    <property type="match status" value="1"/>
</dbReference>
<evidence type="ECO:0000313" key="7">
    <source>
        <dbReference type="Proteomes" id="UP000321917"/>
    </source>
</evidence>
<dbReference type="AlphaFoldDB" id="A0A5C6QRC0"/>
<dbReference type="InterPro" id="IPR043129">
    <property type="entry name" value="ATPase_NBD"/>
</dbReference>
<sequence length="541" mass="60762">MANYLGIDLGTTETTVSVIEIEGFEPPLEKLRTLNIYQYDEKHVFDRDDKGLSSSIYIDRDNKKVYTGRYANTLYASGNKPLNTIRSVKTRIGGESMIQVPLDSETQNLSSYDMTELSSLLLKTVINSVSKQVTGAIDEVTITIPAGFNSDERAATMKAAKLAGFKHVHLLDEPTAVLLNYLNIKDDLDRMPDDYFYTRKNVLVYDIGGGTLDISIAKVEDNYGDFKVDILGRSKRMDFGGDDIDKRIAAYFLSEFEKINSSIETRTIEEQAVIVSRIVSQAEKAKVSFNQKIAKVADNVRRRERAKEPVNFEIIDNLKITDLLITDNILKDILSPIISSSGTLVQPIKKSLRDSELTKEDIDLVILTGGTGKFYLVEETLSKFFGDNVEIIDFTESNAVSKGAAIHSYNQDEDELKKIDISDIMSDSIFIKNGANFDKLISHDQELDSSGVYSYKFLEGSDRLDVFLYYGESAKDPAKLTEITGVFETLKDYYREGDIVELGWTFDSNKILKISHDGKELITTNDMTDNGNELINNFQLN</sequence>
<keyword evidence="2 3" id="KW-0067">ATP-binding</keyword>
<comment type="caution">
    <text evidence="5">The sequence shown here is derived from an EMBL/GenBank/DDBJ whole genome shotgun (WGS) entry which is preliminary data.</text>
</comment>
<dbReference type="GO" id="GO:0005524">
    <property type="term" value="F:ATP binding"/>
    <property type="evidence" value="ECO:0007669"/>
    <property type="project" value="UniProtKB-KW"/>
</dbReference>
<dbReference type="EMBL" id="VOLQ01000003">
    <property type="protein sequence ID" value="TWX71327.1"/>
    <property type="molecule type" value="Genomic_DNA"/>
</dbReference>
<dbReference type="Proteomes" id="UP000321917">
    <property type="component" value="Unassembled WGS sequence"/>
</dbReference>
<evidence type="ECO:0000313" key="5">
    <source>
        <dbReference type="EMBL" id="TWX71327.1"/>
    </source>
</evidence>
<evidence type="ECO:0000313" key="4">
    <source>
        <dbReference type="EMBL" id="TWX61995.1"/>
    </source>
</evidence>
<evidence type="ECO:0000313" key="6">
    <source>
        <dbReference type="Proteomes" id="UP000321525"/>
    </source>
</evidence>
<dbReference type="GO" id="GO:0140662">
    <property type="term" value="F:ATP-dependent protein folding chaperone"/>
    <property type="evidence" value="ECO:0007669"/>
    <property type="project" value="InterPro"/>
</dbReference>
<dbReference type="Gene3D" id="3.90.640.10">
    <property type="entry name" value="Actin, Chain A, domain 4"/>
    <property type="match status" value="1"/>
</dbReference>
<protein>
    <submittedName>
        <fullName evidence="5">Hsp70 family protein</fullName>
    </submittedName>
</protein>
<dbReference type="Gene3D" id="3.30.420.40">
    <property type="match status" value="2"/>
</dbReference>
<dbReference type="Proteomes" id="UP000321525">
    <property type="component" value="Unassembled WGS sequence"/>
</dbReference>
<evidence type="ECO:0000256" key="1">
    <source>
        <dbReference type="ARBA" id="ARBA00022741"/>
    </source>
</evidence>
<dbReference type="OrthoDB" id="9766019at2"/>
<accession>A0A5C6QRC0</accession>
<keyword evidence="6" id="KW-1185">Reference proteome</keyword>